<evidence type="ECO:0000259" key="1">
    <source>
        <dbReference type="Pfam" id="PF10988"/>
    </source>
</evidence>
<gene>
    <name evidence="2" type="ORF">ACFSKU_14160</name>
</gene>
<evidence type="ECO:0000313" key="2">
    <source>
        <dbReference type="EMBL" id="MFD2068036.1"/>
    </source>
</evidence>
<dbReference type="Proteomes" id="UP001597369">
    <property type="component" value="Unassembled WGS sequence"/>
</dbReference>
<dbReference type="EMBL" id="JBHUHV010000042">
    <property type="protein sequence ID" value="MFD2068036.1"/>
    <property type="molecule type" value="Genomic_DNA"/>
</dbReference>
<accession>A0ABW4X077</accession>
<dbReference type="InterPro" id="IPR021255">
    <property type="entry name" value="DUF2807"/>
</dbReference>
<protein>
    <submittedName>
        <fullName evidence="2">GIN domain-containing protein</fullName>
    </submittedName>
</protein>
<evidence type="ECO:0000313" key="3">
    <source>
        <dbReference type="Proteomes" id="UP001597369"/>
    </source>
</evidence>
<organism evidence="2 3">
    <name type="scientific">Pontibacter silvestris</name>
    <dbReference type="NCBI Taxonomy" id="2305183"/>
    <lineage>
        <taxon>Bacteria</taxon>
        <taxon>Pseudomonadati</taxon>
        <taxon>Bacteroidota</taxon>
        <taxon>Cytophagia</taxon>
        <taxon>Cytophagales</taxon>
        <taxon>Hymenobacteraceae</taxon>
        <taxon>Pontibacter</taxon>
    </lineage>
</organism>
<feature type="domain" description="Putative auto-transporter adhesin head GIN" evidence="1">
    <location>
        <begin position="1"/>
        <end position="88"/>
    </location>
</feature>
<proteinExistence type="predicted"/>
<reference evidence="3" key="1">
    <citation type="journal article" date="2019" name="Int. J. Syst. Evol. Microbiol.">
        <title>The Global Catalogue of Microorganisms (GCM) 10K type strain sequencing project: providing services to taxonomists for standard genome sequencing and annotation.</title>
        <authorList>
            <consortium name="The Broad Institute Genomics Platform"/>
            <consortium name="The Broad Institute Genome Sequencing Center for Infectious Disease"/>
            <person name="Wu L."/>
            <person name="Ma J."/>
        </authorList>
    </citation>
    <scope>NUCLEOTIDE SEQUENCE [LARGE SCALE GENOMIC DNA]</scope>
    <source>
        <strain evidence="3">JCM 16545</strain>
    </source>
</reference>
<sequence length="105" mass="10811">MNGSGKIELEVTATEVITRVSGSGEVKLKGETQQQSVYLSQSGKHSAVGLHAQHEIVNLAGSGTAEVRASKTLTVDLASSGSVYYYGNSGINTNISGSGKVLKKG</sequence>
<dbReference type="Gene3D" id="2.160.20.120">
    <property type="match status" value="1"/>
</dbReference>
<keyword evidence="3" id="KW-1185">Reference proteome</keyword>
<dbReference type="RefSeq" id="WP_317206967.1">
    <property type="nucleotide sequence ID" value="NZ_JAJJWI010000022.1"/>
</dbReference>
<comment type="caution">
    <text evidence="2">The sequence shown here is derived from an EMBL/GenBank/DDBJ whole genome shotgun (WGS) entry which is preliminary data.</text>
</comment>
<dbReference type="Pfam" id="PF10988">
    <property type="entry name" value="DUF2807"/>
    <property type="match status" value="1"/>
</dbReference>
<name>A0ABW4X077_9BACT</name>